<sequence>MRISGTELCQDQPMASESTLRFGAQTDEVTSLLRIVNMVRTGEATTRPEIGRVTGLGRGVVTQRVDQAIEMGYLEDGEFGPSSGGRAPRTLRFRSERGRIIVCALGALHIHVGIMALDGDVQDQTHRAWDISRGPAESLDTVMEMIDELLGRNPEADVWAVTVGVPGPVDFESGRPVAPPIMPGWNGFDVRKRFEQRFEAPVWVDNDVNLLAFGERARRGVAQLDLIYVKIGSGIGAGLLSQGHVHRGANGAAGDIGHVRVRDSEEPCRCGKIGCLEAVASGWALVRDATAAVADGASGALARIMAAGDQLTPEHVSVGATDGDALAISLIQRSARVAGESIATLVNVFNPSVIVIGGAVASAGEVFLAEVRQRVYELSLPLATRDLSIVNSANDVREPLRGGAELAREQLFDVTFPRWFAGGRPTIESAHPGDV</sequence>
<dbReference type="STRING" id="273678.RS84_02139"/>
<reference evidence="2 3" key="1">
    <citation type="submission" date="2015-02" db="EMBL/GenBank/DDBJ databases">
        <title>Draft genome sequences of ten Microbacterium spp. with emphasis on heavy metal contaminated environments.</title>
        <authorList>
            <person name="Corretto E."/>
        </authorList>
    </citation>
    <scope>NUCLEOTIDE SEQUENCE [LARGE SCALE GENOMIC DNA]</scope>
    <source>
        <strain evidence="2 3">SA35</strain>
    </source>
</reference>
<dbReference type="SUPFAM" id="SSF53067">
    <property type="entry name" value="Actin-like ATPase domain"/>
    <property type="match status" value="1"/>
</dbReference>
<dbReference type="PROSITE" id="PS01125">
    <property type="entry name" value="ROK"/>
    <property type="match status" value="1"/>
</dbReference>
<dbReference type="PANTHER" id="PTHR18964">
    <property type="entry name" value="ROK (REPRESSOR, ORF, KINASE) FAMILY"/>
    <property type="match status" value="1"/>
</dbReference>
<dbReference type="Pfam" id="PF00480">
    <property type="entry name" value="ROK"/>
    <property type="match status" value="1"/>
</dbReference>
<dbReference type="InterPro" id="IPR049874">
    <property type="entry name" value="ROK_cs"/>
</dbReference>
<evidence type="ECO:0000313" key="3">
    <source>
        <dbReference type="Proteomes" id="UP000033900"/>
    </source>
</evidence>
<dbReference type="Gene3D" id="1.10.10.10">
    <property type="entry name" value="Winged helix-like DNA-binding domain superfamily/Winged helix DNA-binding domain"/>
    <property type="match status" value="1"/>
</dbReference>
<dbReference type="InterPro" id="IPR043129">
    <property type="entry name" value="ATPase_NBD"/>
</dbReference>
<proteinExistence type="inferred from homology"/>
<keyword evidence="3" id="KW-1185">Reference proteome</keyword>
<organism evidence="2 3">
    <name type="scientific">Microbacterium hydrocarbonoxydans</name>
    <dbReference type="NCBI Taxonomy" id="273678"/>
    <lineage>
        <taxon>Bacteria</taxon>
        <taxon>Bacillati</taxon>
        <taxon>Actinomycetota</taxon>
        <taxon>Actinomycetes</taxon>
        <taxon>Micrococcales</taxon>
        <taxon>Microbacteriaceae</taxon>
        <taxon>Microbacterium</taxon>
    </lineage>
</organism>
<accession>A0A0M2HS99</accession>
<name>A0A0M2HS99_9MICO</name>
<dbReference type="SUPFAM" id="SSF46785">
    <property type="entry name" value="Winged helix' DNA-binding domain"/>
    <property type="match status" value="1"/>
</dbReference>
<dbReference type="PATRIC" id="fig|273678.4.peg.2144"/>
<dbReference type="Gene3D" id="3.30.420.40">
    <property type="match status" value="2"/>
</dbReference>
<dbReference type="Proteomes" id="UP000033900">
    <property type="component" value="Unassembled WGS sequence"/>
</dbReference>
<dbReference type="InterPro" id="IPR036390">
    <property type="entry name" value="WH_DNA-bd_sf"/>
</dbReference>
<comment type="caution">
    <text evidence="2">The sequence shown here is derived from an EMBL/GenBank/DDBJ whole genome shotgun (WGS) entry which is preliminary data.</text>
</comment>
<gene>
    <name evidence="2" type="primary">nagC_7</name>
    <name evidence="2" type="ORF">RS84_02139</name>
</gene>
<dbReference type="AlphaFoldDB" id="A0A0M2HS99"/>
<evidence type="ECO:0000313" key="2">
    <source>
        <dbReference type="EMBL" id="KJL47348.1"/>
    </source>
</evidence>
<dbReference type="PANTHER" id="PTHR18964:SF173">
    <property type="entry name" value="GLUCOKINASE"/>
    <property type="match status" value="1"/>
</dbReference>
<dbReference type="InterPro" id="IPR036388">
    <property type="entry name" value="WH-like_DNA-bd_sf"/>
</dbReference>
<protein>
    <submittedName>
        <fullName evidence="2">N-acetylglucosamine repressor</fullName>
    </submittedName>
</protein>
<comment type="similarity">
    <text evidence="1">Belongs to the ROK (NagC/XylR) family.</text>
</comment>
<dbReference type="InterPro" id="IPR000600">
    <property type="entry name" value="ROK"/>
</dbReference>
<evidence type="ECO:0000256" key="1">
    <source>
        <dbReference type="ARBA" id="ARBA00006479"/>
    </source>
</evidence>
<dbReference type="EMBL" id="JYJB01000009">
    <property type="protein sequence ID" value="KJL47348.1"/>
    <property type="molecule type" value="Genomic_DNA"/>
</dbReference>